<dbReference type="Proteomes" id="UP001603857">
    <property type="component" value="Unassembled WGS sequence"/>
</dbReference>
<dbReference type="InterPro" id="IPR043502">
    <property type="entry name" value="DNA/RNA_pol_sf"/>
</dbReference>
<dbReference type="EMBL" id="JBGMDY010000005">
    <property type="protein sequence ID" value="KAL2333383.1"/>
    <property type="molecule type" value="Genomic_DNA"/>
</dbReference>
<dbReference type="Pfam" id="PF07727">
    <property type="entry name" value="RVT_2"/>
    <property type="match status" value="1"/>
</dbReference>
<organism evidence="2 3">
    <name type="scientific">Flemingia macrophylla</name>
    <dbReference type="NCBI Taxonomy" id="520843"/>
    <lineage>
        <taxon>Eukaryota</taxon>
        <taxon>Viridiplantae</taxon>
        <taxon>Streptophyta</taxon>
        <taxon>Embryophyta</taxon>
        <taxon>Tracheophyta</taxon>
        <taxon>Spermatophyta</taxon>
        <taxon>Magnoliopsida</taxon>
        <taxon>eudicotyledons</taxon>
        <taxon>Gunneridae</taxon>
        <taxon>Pentapetalae</taxon>
        <taxon>rosids</taxon>
        <taxon>fabids</taxon>
        <taxon>Fabales</taxon>
        <taxon>Fabaceae</taxon>
        <taxon>Papilionoideae</taxon>
        <taxon>50 kb inversion clade</taxon>
        <taxon>NPAAA clade</taxon>
        <taxon>indigoferoid/millettioid clade</taxon>
        <taxon>Phaseoleae</taxon>
        <taxon>Flemingia</taxon>
    </lineage>
</organism>
<gene>
    <name evidence="2" type="ORF">Fmac_014596</name>
</gene>
<protein>
    <recommendedName>
        <fullName evidence="1">Reverse transcriptase Ty1/copia-type domain-containing protein</fullName>
    </recommendedName>
</protein>
<feature type="domain" description="Reverse transcriptase Ty1/copia-type" evidence="1">
    <location>
        <begin position="97"/>
        <end position="321"/>
    </location>
</feature>
<evidence type="ECO:0000259" key="1">
    <source>
        <dbReference type="Pfam" id="PF07727"/>
    </source>
</evidence>
<proteinExistence type="predicted"/>
<dbReference type="AlphaFoldDB" id="A0ABD1MC65"/>
<evidence type="ECO:0000313" key="3">
    <source>
        <dbReference type="Proteomes" id="UP001603857"/>
    </source>
</evidence>
<dbReference type="PANTHER" id="PTHR43383:SF2">
    <property type="entry name" value="AMIDOHYDROLASE 2 FAMILY PROTEIN"/>
    <property type="match status" value="1"/>
</dbReference>
<dbReference type="PANTHER" id="PTHR43383">
    <property type="entry name" value="NODULIN 6"/>
    <property type="match status" value="1"/>
</dbReference>
<keyword evidence="3" id="KW-1185">Reference proteome</keyword>
<reference evidence="2 3" key="1">
    <citation type="submission" date="2024-08" db="EMBL/GenBank/DDBJ databases">
        <title>Insights into the chromosomal genome structure of Flemingia macrophylla.</title>
        <authorList>
            <person name="Ding Y."/>
            <person name="Zhao Y."/>
            <person name="Bi W."/>
            <person name="Wu M."/>
            <person name="Zhao G."/>
            <person name="Gong Y."/>
            <person name="Li W."/>
            <person name="Zhang P."/>
        </authorList>
    </citation>
    <scope>NUCLEOTIDE SEQUENCE [LARGE SCALE GENOMIC DNA]</scope>
    <source>
        <strain evidence="2">DYQJB</strain>
        <tissue evidence="2">Leaf</tissue>
    </source>
</reference>
<dbReference type="InterPro" id="IPR013103">
    <property type="entry name" value="RVT_2"/>
</dbReference>
<name>A0ABD1MC65_9FABA</name>
<comment type="caution">
    <text evidence="2">The sequence shown here is derived from an EMBL/GenBank/DDBJ whole genome shotgun (WGS) entry which is preliminary data.</text>
</comment>
<sequence length="323" mass="36278">MQVPMVVPTRKSERVKKPPSYLQDYHCSLPTSQANLVTSSVRYPISSSLPYSLLSSSHQSFALAISSVTEPKAYNEAILSDCWKDVIQSELNALEKNQTWDLTVLPPGKKTVGCRWIFKVKHKADGSIERYKARLVAQGFTQVAGLDYVDTFSPVVKMTTIRVFLSIAVARNWELHQLDINRVFLHGDLVENVYMRLPPGLNVSYSNMVCKLKKSLYGLKQASRMWNIKLTTTLQNSGYLQSKSDYSLFTKSTATGFISVLVYVDDLLIGGDDSAEILHLKNVLHIAFSIKDLGTLSYFLGMEVTRNSFGISLCQRKYALELV</sequence>
<accession>A0ABD1MC65</accession>
<evidence type="ECO:0000313" key="2">
    <source>
        <dbReference type="EMBL" id="KAL2333383.1"/>
    </source>
</evidence>
<dbReference type="SUPFAM" id="SSF56672">
    <property type="entry name" value="DNA/RNA polymerases"/>
    <property type="match status" value="1"/>
</dbReference>